<accession>A0A5N8X5K4</accession>
<sequence length="241" mass="27041">MAITTSALKNEYTKRAMHLLGIRKSAPIPKETPHYRMPALEAGGGHLVMRKYSGPEIPPAEWESLEYTTYATDPHTFFAPITSPTGRIELVGACEAGKKDLDCTWTPNAQRCPTIVAWLESIGARFGRVQLLRMSPNTLRECRWGLHLDVNNAANPQSSGWIVRVWLELTDDHSSALLVRRKAFDRSTETSIRLPKYQQAVVDSEKLWHGGHHKGPGVRYALIASFESSPELERWIASQLP</sequence>
<keyword evidence="2" id="KW-1185">Reference proteome</keyword>
<organism evidence="1 2">
    <name type="scientific">Streptomyces acidicola</name>
    <dbReference type="NCBI Taxonomy" id="2596892"/>
    <lineage>
        <taxon>Bacteria</taxon>
        <taxon>Bacillati</taxon>
        <taxon>Actinomycetota</taxon>
        <taxon>Actinomycetes</taxon>
        <taxon>Kitasatosporales</taxon>
        <taxon>Streptomycetaceae</taxon>
        <taxon>Streptomyces</taxon>
    </lineage>
</organism>
<gene>
    <name evidence="1" type="ORF">FPZ41_41410</name>
</gene>
<protein>
    <submittedName>
        <fullName evidence="1">Uncharacterized protein</fullName>
    </submittedName>
</protein>
<dbReference type="EMBL" id="VMNX01000302">
    <property type="protein sequence ID" value="MPY54672.1"/>
    <property type="molecule type" value="Genomic_DNA"/>
</dbReference>
<evidence type="ECO:0000313" key="1">
    <source>
        <dbReference type="EMBL" id="MPY54672.1"/>
    </source>
</evidence>
<proteinExistence type="predicted"/>
<dbReference type="AlphaFoldDB" id="A0A5N8X5K4"/>
<dbReference type="Proteomes" id="UP000373149">
    <property type="component" value="Unassembled WGS sequence"/>
</dbReference>
<name>A0A5N8X5K4_9ACTN</name>
<reference evidence="1 2" key="1">
    <citation type="submission" date="2019-09" db="EMBL/GenBank/DDBJ databases">
        <authorList>
            <person name="Duangmal K."/>
            <person name="Teo W.F.A."/>
            <person name="Lipun K."/>
        </authorList>
    </citation>
    <scope>NUCLEOTIDE SEQUENCE [LARGE SCALE GENOMIC DNA]</scope>
    <source>
        <strain evidence="1 2">K1PN6</strain>
    </source>
</reference>
<evidence type="ECO:0000313" key="2">
    <source>
        <dbReference type="Proteomes" id="UP000373149"/>
    </source>
</evidence>
<dbReference type="RefSeq" id="WP_152869398.1">
    <property type="nucleotide sequence ID" value="NZ_VMNX01000302.1"/>
</dbReference>
<comment type="caution">
    <text evidence="1">The sequence shown here is derived from an EMBL/GenBank/DDBJ whole genome shotgun (WGS) entry which is preliminary data.</text>
</comment>